<dbReference type="InterPro" id="IPR012341">
    <property type="entry name" value="6hp_glycosidase-like_sf"/>
</dbReference>
<dbReference type="SUPFAM" id="SSF52833">
    <property type="entry name" value="Thioredoxin-like"/>
    <property type="match status" value="1"/>
</dbReference>
<dbReference type="CDD" id="cd02955">
    <property type="entry name" value="SSP411"/>
    <property type="match status" value="1"/>
</dbReference>
<reference evidence="2 3" key="1">
    <citation type="journal article" date="2013" name="Front. Microbiol.">
        <title>The genome of Nitrospina gracilis illuminates the metabolism and evolution of the major marine nitrite oxidizer.</title>
        <authorList>
            <person name="Luecker S."/>
            <person name="Nowka B."/>
            <person name="Rattei T."/>
            <person name="Spieck E."/>
            <person name="and Daims H."/>
        </authorList>
    </citation>
    <scope>NUCLEOTIDE SEQUENCE [LARGE SCALE GENOMIC DNA]</scope>
    <source>
        <strain evidence="2 3">3/211</strain>
    </source>
</reference>
<dbReference type="Gene3D" id="1.50.10.10">
    <property type="match status" value="1"/>
</dbReference>
<dbReference type="PIRSF" id="PIRSF006402">
    <property type="entry name" value="UCP006402_thioredoxin"/>
    <property type="match status" value="1"/>
</dbReference>
<dbReference type="InterPro" id="IPR008928">
    <property type="entry name" value="6-hairpin_glycosidase_sf"/>
</dbReference>
<dbReference type="PANTHER" id="PTHR42899">
    <property type="entry name" value="SPERMATOGENESIS-ASSOCIATED PROTEIN 20"/>
    <property type="match status" value="1"/>
</dbReference>
<dbReference type="Gene3D" id="3.40.30.10">
    <property type="entry name" value="Glutaredoxin"/>
    <property type="match status" value="1"/>
</dbReference>
<dbReference type="STRING" id="1266370.NITGR_800016"/>
<name>M1YMS5_NITG3</name>
<dbReference type="OrthoDB" id="9762614at2"/>
<dbReference type="InterPro" id="IPR004879">
    <property type="entry name" value="Ssp411-like_TRX"/>
</dbReference>
<dbReference type="InterPro" id="IPR036249">
    <property type="entry name" value="Thioredoxin-like_sf"/>
</dbReference>
<dbReference type="EMBL" id="CAQJ01000089">
    <property type="protein sequence ID" value="CCQ91765.1"/>
    <property type="molecule type" value="Genomic_DNA"/>
</dbReference>
<proteinExistence type="predicted"/>
<dbReference type="InterPro" id="IPR024705">
    <property type="entry name" value="Ssp411"/>
</dbReference>
<protein>
    <recommendedName>
        <fullName evidence="1">Spermatogenesis-associated protein 20-like TRX domain-containing protein</fullName>
    </recommendedName>
</protein>
<dbReference type="PANTHER" id="PTHR42899:SF1">
    <property type="entry name" value="SPERMATOGENESIS-ASSOCIATED PROTEIN 20"/>
    <property type="match status" value="1"/>
</dbReference>
<dbReference type="GO" id="GO:0005975">
    <property type="term" value="P:carbohydrate metabolic process"/>
    <property type="evidence" value="ECO:0007669"/>
    <property type="project" value="InterPro"/>
</dbReference>
<organism evidence="2 3">
    <name type="scientific">Nitrospina gracilis (strain 3/211)</name>
    <dbReference type="NCBI Taxonomy" id="1266370"/>
    <lineage>
        <taxon>Bacteria</taxon>
        <taxon>Pseudomonadati</taxon>
        <taxon>Nitrospinota/Tectimicrobiota group</taxon>
        <taxon>Nitrospinota</taxon>
        <taxon>Nitrospinia</taxon>
        <taxon>Nitrospinales</taxon>
        <taxon>Nitrospinaceae</taxon>
        <taxon>Nitrospina</taxon>
    </lineage>
</organism>
<evidence type="ECO:0000313" key="2">
    <source>
        <dbReference type="EMBL" id="CCQ91765.1"/>
    </source>
</evidence>
<dbReference type="AlphaFoldDB" id="M1YMS5"/>
<evidence type="ECO:0000259" key="1">
    <source>
        <dbReference type="Pfam" id="PF03190"/>
    </source>
</evidence>
<dbReference type="SUPFAM" id="SSF48208">
    <property type="entry name" value="Six-hairpin glycosidases"/>
    <property type="match status" value="1"/>
</dbReference>
<accession>M1YMS5</accession>
<sequence length="727" mass="82637">MTAPAHTNRLKDETSPYLLQHAHNPVDWYPWGPEALDKAKREDKPIFLSIGYSSCHWCHVMAHESFESEETAKLMNELFVNIKVDREERPDIDAIYMKSVIALNGHGGWPMSVFLTPEQEPYLGGTYYPPEPKFNRPGFPQVLQQAADIYRNQKDRMKSVSARLMEKLTTPPPIPQGQGAGTDALIPQAVELMKEKFDETYGGFGSGMKFPEPMLYTLLLRHWQKREDNDAILMADKSLTKMAEGGMYDQVGGGFHRYSTDRKWLVPHFEKMLYDNALLARLFVEMFQATKQEIYERIAREVFHYIGREMTSPEWAFYSSQDADTDAGEGHFFTWTMKEVLDILGPRHSKVFARVYGMTATGNFEKRNVLHIAETMEKVSESEGVPIFEVDHIIRNGRQTLLESRGKRQNPGRDDKILTGWNGMMIAAFAAGAVVFRDRVYRDHAVQAARFLWDTMWKDGKLFRVYKDGKVRVDGCLEDYAWFIEGLLGVFEATGEGEWIDKAQAVADALIDRFWDDKDNGFFMTAADQEKLITRLKNPEDEAIPSANGVAALALAKLGRLTGKDAYFEKGRDTVRAFADRIEHRPTAYTSLLAAMDFIESLPMEVTISGPEGDPQYGKLLEAVYADYRPDKLVVRYSGDATVQRVPWAEGRGPVSGQPTVYVCRQGTCYPPVHDAEALMNQMGRPPHIKLNIFDEEKKVKDLESKEQANFLNAMNHIFKHSGLGKK</sequence>
<feature type="domain" description="Spermatogenesis-associated protein 20-like TRX" evidence="1">
    <location>
        <begin position="7"/>
        <end position="168"/>
    </location>
</feature>
<dbReference type="RefSeq" id="WP_005010884.1">
    <property type="nucleotide sequence ID" value="NZ_HG422173.1"/>
</dbReference>
<dbReference type="Proteomes" id="UP000011704">
    <property type="component" value="Unassembled WGS sequence"/>
</dbReference>
<dbReference type="HOGENOM" id="CLU_014051_4_1_0"/>
<dbReference type="Pfam" id="PF03190">
    <property type="entry name" value="Thioredox_DsbH"/>
    <property type="match status" value="1"/>
</dbReference>
<dbReference type="InParanoid" id="M1YMS5"/>
<keyword evidence="3" id="KW-1185">Reference proteome</keyword>
<gene>
    <name evidence="2" type="ORF">NITGR_800016</name>
</gene>
<evidence type="ECO:0000313" key="3">
    <source>
        <dbReference type="Proteomes" id="UP000011704"/>
    </source>
</evidence>
<comment type="caution">
    <text evidence="2">The sequence shown here is derived from an EMBL/GenBank/DDBJ whole genome shotgun (WGS) entry which is preliminary data.</text>
</comment>